<accession>A0A1R3FWB3</accession>
<sequence>MGSKHQEVEAKTMSGGGESNGLT</sequence>
<reference evidence="2 3" key="1">
    <citation type="submission" date="2013-09" db="EMBL/GenBank/DDBJ databases">
        <title>Corchorus capsularis genome sequencing.</title>
        <authorList>
            <person name="Alam M."/>
            <person name="Haque M.S."/>
            <person name="Islam M.S."/>
            <person name="Emdad E.M."/>
            <person name="Islam M.M."/>
            <person name="Ahmed B."/>
            <person name="Halim A."/>
            <person name="Hossen Q.M.M."/>
            <person name="Hossain M.Z."/>
            <person name="Ahmed R."/>
            <person name="Khan M.M."/>
            <person name="Islam R."/>
            <person name="Rashid M.M."/>
            <person name="Khan S.A."/>
            <person name="Rahman M.S."/>
            <person name="Alam M."/>
        </authorList>
    </citation>
    <scope>NUCLEOTIDE SEQUENCE [LARGE SCALE GENOMIC DNA]</scope>
    <source>
        <strain evidence="3">cv. CVL-1</strain>
        <tissue evidence="2">Whole seedling</tissue>
    </source>
</reference>
<proteinExistence type="predicted"/>
<protein>
    <submittedName>
        <fullName evidence="2">Uncharacterized protein</fullName>
    </submittedName>
</protein>
<evidence type="ECO:0000256" key="1">
    <source>
        <dbReference type="SAM" id="MobiDB-lite"/>
    </source>
</evidence>
<gene>
    <name evidence="2" type="ORF">CCACVL1_30603</name>
</gene>
<organism evidence="2 3">
    <name type="scientific">Corchorus capsularis</name>
    <name type="common">Jute</name>
    <dbReference type="NCBI Taxonomy" id="210143"/>
    <lineage>
        <taxon>Eukaryota</taxon>
        <taxon>Viridiplantae</taxon>
        <taxon>Streptophyta</taxon>
        <taxon>Embryophyta</taxon>
        <taxon>Tracheophyta</taxon>
        <taxon>Spermatophyta</taxon>
        <taxon>Magnoliopsida</taxon>
        <taxon>eudicotyledons</taxon>
        <taxon>Gunneridae</taxon>
        <taxon>Pentapetalae</taxon>
        <taxon>rosids</taxon>
        <taxon>malvids</taxon>
        <taxon>Malvales</taxon>
        <taxon>Malvaceae</taxon>
        <taxon>Grewioideae</taxon>
        <taxon>Apeibeae</taxon>
        <taxon>Corchorus</taxon>
    </lineage>
</organism>
<dbReference type="Proteomes" id="UP000188268">
    <property type="component" value="Unassembled WGS sequence"/>
</dbReference>
<dbReference type="AlphaFoldDB" id="A0A1R3FWB3"/>
<keyword evidence="3" id="KW-1185">Reference proteome</keyword>
<dbReference type="EMBL" id="AWWV01016275">
    <property type="protein sequence ID" value="OMO50141.1"/>
    <property type="molecule type" value="Genomic_DNA"/>
</dbReference>
<name>A0A1R3FWB3_COCAP</name>
<evidence type="ECO:0000313" key="3">
    <source>
        <dbReference type="Proteomes" id="UP000188268"/>
    </source>
</evidence>
<feature type="region of interest" description="Disordered" evidence="1">
    <location>
        <begin position="1"/>
        <end position="23"/>
    </location>
</feature>
<comment type="caution">
    <text evidence="2">The sequence shown here is derived from an EMBL/GenBank/DDBJ whole genome shotgun (WGS) entry which is preliminary data.</text>
</comment>
<dbReference type="Gramene" id="OMO50141">
    <property type="protein sequence ID" value="OMO50141"/>
    <property type="gene ID" value="CCACVL1_30603"/>
</dbReference>
<feature type="compositionally biased region" description="Basic and acidic residues" evidence="1">
    <location>
        <begin position="1"/>
        <end position="10"/>
    </location>
</feature>
<feature type="compositionally biased region" description="Gly residues" evidence="1">
    <location>
        <begin position="14"/>
        <end position="23"/>
    </location>
</feature>
<evidence type="ECO:0000313" key="2">
    <source>
        <dbReference type="EMBL" id="OMO50141.1"/>
    </source>
</evidence>